<accession>A0AAE3ZR03</accession>
<organism evidence="3 4">
    <name type="scientific">Catenuloplanes niger</name>
    <dbReference type="NCBI Taxonomy" id="587534"/>
    <lineage>
        <taxon>Bacteria</taxon>
        <taxon>Bacillati</taxon>
        <taxon>Actinomycetota</taxon>
        <taxon>Actinomycetes</taxon>
        <taxon>Micromonosporales</taxon>
        <taxon>Micromonosporaceae</taxon>
        <taxon>Catenuloplanes</taxon>
    </lineage>
</organism>
<dbReference type="Pfam" id="PF20103">
    <property type="entry name" value="DUF6493"/>
    <property type="match status" value="1"/>
</dbReference>
<dbReference type="InterPro" id="IPR056726">
    <property type="entry name" value="DUF7824"/>
</dbReference>
<evidence type="ECO:0008006" key="5">
    <source>
        <dbReference type="Google" id="ProtNLM"/>
    </source>
</evidence>
<dbReference type="InterPro" id="IPR045472">
    <property type="entry name" value="DUF6493"/>
</dbReference>
<feature type="domain" description="DUF7824" evidence="2">
    <location>
        <begin position="440"/>
        <end position="635"/>
    </location>
</feature>
<evidence type="ECO:0000259" key="1">
    <source>
        <dbReference type="Pfam" id="PF20103"/>
    </source>
</evidence>
<gene>
    <name evidence="3" type="ORF">J2S44_003581</name>
</gene>
<dbReference type="RefSeq" id="WP_310415040.1">
    <property type="nucleotide sequence ID" value="NZ_JAVDYC010000001.1"/>
</dbReference>
<sequence length="905" mass="97791">MTTELPTDTDTLLEWLDRRQRNKDYRGVASLLRRISEEDRLALAPRVEAQIKSIKGEDWWRGQLTPDQAGLGLIVLGTAPTAARAAALLTRSDMREGWGRIPRPFLLEVLRARQVPWLGDLATRIAGKLNARDAAWSGEWEFAATLLAESGTAPPVTEAVTRGWLSQLTPFRHDEKPQPVIDRLRDDPYLDLLLPTVFEVDGLGAELTVSQWDPETREWDNKPHIMFALARLATEGRLDRTTLLDRTLDRLVRGDRPNALRPFTALHDALAPTPAEQADRALDYAQLLPVAPAPVATLGQRALRAADEIGRLELETLLDASAGVLLRKEKTLVKAQLSWLEKVARREPARLGDIMTTVAIAFGHTALDIQERALTVVGKHVGKLSAGDLARIADEAVQLGGDLPARAAALFGTTIDEPLPVDPAVALPPAPPAAEMPSPIASADELAEEISSLVHTETAIRWERVLAAVVALHAAGRRDALATALRPVLDRHSEAFVEHTWIRRPRFVFLGETLRAVIAPQERKTGIWQRMTSPIQKAWQDGTLPGAGGAEHGPHGILALRVAEISARIHREPVPMLVATPTHVTGSLDAAVLLDRLTRAEAEGWQPWRIDLEQALVRLPRQVDPAVAERAAALTSESGKRLADWLRDGGLPDPVSTVIEQRAREKKNYYGWGEVDRRVVVALEPAHALPTGLILESRLLRLNRGTHPSYADVELGDVWVAVLPHHRDTIAAWALPAIAGLADSDQKGGGGLLPQLAEADGPVGPALTHALAYALGARHEPDRIAAVDAFLLLLARGTSIAGGVGAALADLATDGMVKLSRVAGPLGDIHRSGGSSGVWELLTVALPILLPLAPRALPDLLELSAQVAPAAGARGSFAELDAVAGRGGSSRLVREAKRLRDVLNQ</sequence>
<name>A0AAE3ZR03_9ACTN</name>
<dbReference type="EMBL" id="JAVDYC010000001">
    <property type="protein sequence ID" value="MDR7323331.1"/>
    <property type="molecule type" value="Genomic_DNA"/>
</dbReference>
<keyword evidence="4" id="KW-1185">Reference proteome</keyword>
<dbReference type="Pfam" id="PF25148">
    <property type="entry name" value="DUF7824"/>
    <property type="match status" value="1"/>
</dbReference>
<feature type="domain" description="DUF6493" evidence="1">
    <location>
        <begin position="16"/>
        <end position="329"/>
    </location>
</feature>
<proteinExistence type="predicted"/>
<evidence type="ECO:0000259" key="2">
    <source>
        <dbReference type="Pfam" id="PF25148"/>
    </source>
</evidence>
<dbReference type="AlphaFoldDB" id="A0AAE3ZR03"/>
<reference evidence="3 4" key="1">
    <citation type="submission" date="2023-07" db="EMBL/GenBank/DDBJ databases">
        <title>Sequencing the genomes of 1000 actinobacteria strains.</title>
        <authorList>
            <person name="Klenk H.-P."/>
        </authorList>
    </citation>
    <scope>NUCLEOTIDE SEQUENCE [LARGE SCALE GENOMIC DNA]</scope>
    <source>
        <strain evidence="3 4">DSM 44711</strain>
    </source>
</reference>
<evidence type="ECO:0000313" key="3">
    <source>
        <dbReference type="EMBL" id="MDR7323331.1"/>
    </source>
</evidence>
<dbReference type="Proteomes" id="UP001183629">
    <property type="component" value="Unassembled WGS sequence"/>
</dbReference>
<protein>
    <recommendedName>
        <fullName evidence="5">Secreted protein</fullName>
    </recommendedName>
</protein>
<evidence type="ECO:0000313" key="4">
    <source>
        <dbReference type="Proteomes" id="UP001183629"/>
    </source>
</evidence>
<comment type="caution">
    <text evidence="3">The sequence shown here is derived from an EMBL/GenBank/DDBJ whole genome shotgun (WGS) entry which is preliminary data.</text>
</comment>